<reference evidence="2" key="1">
    <citation type="submission" date="2020-05" db="EMBL/GenBank/DDBJ databases">
        <title>Mycena genomes resolve the evolution of fungal bioluminescence.</title>
        <authorList>
            <person name="Tsai I.J."/>
        </authorList>
    </citation>
    <scope>NUCLEOTIDE SEQUENCE</scope>
    <source>
        <strain evidence="2">160909Yilan</strain>
    </source>
</reference>
<dbReference type="Proteomes" id="UP000623467">
    <property type="component" value="Unassembled WGS sequence"/>
</dbReference>
<sequence length="299" mass="33611">MSVQELRARIAKLDTEIDVQRELLKKLECDKSLAQRQLNNVLDPVARLPLEISSEIFLQSLALFPRHGVQHVPMLLLSICNAWTNIALSTPLLWTAIQINFPCARGLKNILSVWLERASSWPLSISLQVEGDVDEGVVAIIRRHAHQLKSLELLHEMWREGEDIWDGAGLGPLPSLEALTIRSDSRWSLSHYHTLELLRLTPNLIECSIPAANILIDDDISIVEKVVLPKLRRLMFGEPEKYPVGGQELLERLSLPNLEALGIYASHGDLLAFLQESPPPLLELILRIRHGAMDFVALA</sequence>
<accession>A0A8H6YKA9</accession>
<evidence type="ECO:0000256" key="1">
    <source>
        <dbReference type="SAM" id="Coils"/>
    </source>
</evidence>
<dbReference type="AlphaFoldDB" id="A0A8H6YKA9"/>
<dbReference type="EMBL" id="JACAZH010000008">
    <property type="protein sequence ID" value="KAF7361448.1"/>
    <property type="molecule type" value="Genomic_DNA"/>
</dbReference>
<feature type="coiled-coil region" evidence="1">
    <location>
        <begin position="3"/>
        <end position="37"/>
    </location>
</feature>
<evidence type="ECO:0008006" key="4">
    <source>
        <dbReference type="Google" id="ProtNLM"/>
    </source>
</evidence>
<evidence type="ECO:0000313" key="3">
    <source>
        <dbReference type="Proteomes" id="UP000623467"/>
    </source>
</evidence>
<gene>
    <name evidence="2" type="ORF">MSAN_01177900</name>
</gene>
<evidence type="ECO:0000313" key="2">
    <source>
        <dbReference type="EMBL" id="KAF7361448.1"/>
    </source>
</evidence>
<organism evidence="2 3">
    <name type="scientific">Mycena sanguinolenta</name>
    <dbReference type="NCBI Taxonomy" id="230812"/>
    <lineage>
        <taxon>Eukaryota</taxon>
        <taxon>Fungi</taxon>
        <taxon>Dikarya</taxon>
        <taxon>Basidiomycota</taxon>
        <taxon>Agaricomycotina</taxon>
        <taxon>Agaricomycetes</taxon>
        <taxon>Agaricomycetidae</taxon>
        <taxon>Agaricales</taxon>
        <taxon>Marasmiineae</taxon>
        <taxon>Mycenaceae</taxon>
        <taxon>Mycena</taxon>
    </lineage>
</organism>
<protein>
    <recommendedName>
        <fullName evidence="4">F-box domain-containing protein</fullName>
    </recommendedName>
</protein>
<keyword evidence="3" id="KW-1185">Reference proteome</keyword>
<keyword evidence="1" id="KW-0175">Coiled coil</keyword>
<name>A0A8H6YKA9_9AGAR</name>
<comment type="caution">
    <text evidence="2">The sequence shown here is derived from an EMBL/GenBank/DDBJ whole genome shotgun (WGS) entry which is preliminary data.</text>
</comment>
<proteinExistence type="predicted"/>
<dbReference type="OrthoDB" id="2840257at2759"/>